<reference evidence="1 2" key="1">
    <citation type="journal article" date="2017" name="MBio">
        <title>Type VI secretion-mediated competition in the bee gut microbiome.</title>
        <authorList>
            <person name="Steele M.I."/>
            <person name="Kwong W.K."/>
            <person name="Powell J.E."/>
            <person name="Whiteley M."/>
            <person name="Moran N.A."/>
        </authorList>
    </citation>
    <scope>NUCLEOTIDE SEQUENCE [LARGE SCALE GENOMIC DNA]</scope>
    <source>
        <strain evidence="1 2">Nev3CBA3</strain>
    </source>
</reference>
<name>A0A2N9XXS0_9NEIS</name>
<comment type="caution">
    <text evidence="1">The sequence shown here is derived from an EMBL/GenBank/DDBJ whole genome shotgun (WGS) entry which is preliminary data.</text>
</comment>
<gene>
    <name evidence="1" type="ORF">BHC49_07300</name>
</gene>
<dbReference type="RefSeq" id="WP_100137550.1">
    <property type="nucleotide sequence ID" value="NZ_MEIS01000108.1"/>
</dbReference>
<evidence type="ECO:0000313" key="1">
    <source>
        <dbReference type="EMBL" id="PIT54873.1"/>
    </source>
</evidence>
<protein>
    <submittedName>
        <fullName evidence="1">Uncharacterized protein</fullName>
    </submittedName>
</protein>
<sequence length="136" mass="15825">MKIIIILFSIFVICYIFQCVIDKSHRKKYLNNLKDTRKYLSDAEILSFYKDSNLSEISILELWNEVATNFDIPSGYLRPEDCLAEMGILQIVVDHPKLQALTDIAIEREKELNKSIDLENISTLDDYIKAFAVYLK</sequence>
<evidence type="ECO:0000313" key="2">
    <source>
        <dbReference type="Proteomes" id="UP000229434"/>
    </source>
</evidence>
<organism evidence="1 2">
    <name type="scientific">Snodgrassella alvi</name>
    <dbReference type="NCBI Taxonomy" id="1196083"/>
    <lineage>
        <taxon>Bacteria</taxon>
        <taxon>Pseudomonadati</taxon>
        <taxon>Pseudomonadota</taxon>
        <taxon>Betaproteobacteria</taxon>
        <taxon>Neisseriales</taxon>
        <taxon>Neisseriaceae</taxon>
        <taxon>Snodgrassella</taxon>
    </lineage>
</organism>
<accession>A0A2N9XXS0</accession>
<dbReference type="AlphaFoldDB" id="A0A2N9XXS0"/>
<dbReference type="Proteomes" id="UP000229434">
    <property type="component" value="Unassembled WGS sequence"/>
</dbReference>
<proteinExistence type="predicted"/>
<dbReference type="EMBL" id="MEIS01000108">
    <property type="protein sequence ID" value="PIT54873.1"/>
    <property type="molecule type" value="Genomic_DNA"/>
</dbReference>